<dbReference type="RefSeq" id="XP_066076170.1">
    <property type="nucleotide sequence ID" value="XM_066220073.1"/>
</dbReference>
<keyword evidence="1" id="KW-0732">Signal</keyword>
<dbReference type="GeneID" id="91095001"/>
<proteinExistence type="predicted"/>
<evidence type="ECO:0000313" key="3">
    <source>
        <dbReference type="Proteomes" id="UP001355207"/>
    </source>
</evidence>
<keyword evidence="3" id="KW-1185">Reference proteome</keyword>
<feature type="signal peptide" evidence="1">
    <location>
        <begin position="1"/>
        <end position="22"/>
    </location>
</feature>
<reference evidence="2 3" key="1">
    <citation type="submission" date="2024-01" db="EMBL/GenBank/DDBJ databases">
        <title>Comparative genomics of Cryptococcus and Kwoniella reveals pathogenesis evolution and contrasting modes of karyotype evolution via chromosome fusion or intercentromeric recombination.</title>
        <authorList>
            <person name="Coelho M.A."/>
            <person name="David-Palma M."/>
            <person name="Shea T."/>
            <person name="Bowers K."/>
            <person name="McGinley-Smith S."/>
            <person name="Mohammad A.W."/>
            <person name="Gnirke A."/>
            <person name="Yurkov A.M."/>
            <person name="Nowrousian M."/>
            <person name="Sun S."/>
            <person name="Cuomo C.A."/>
            <person name="Heitman J."/>
        </authorList>
    </citation>
    <scope>NUCLEOTIDE SEQUENCE [LARGE SCALE GENOMIC DNA]</scope>
    <source>
        <strain evidence="2 3">CBS 6074</strain>
    </source>
</reference>
<sequence length="201" mass="22535">MRRTLFSFVLYLLSSLIASVLGKYADMVISAEKELAESIDDFALENHLDVYHFIAKTYEDTIIVQIRFENDSVGIEGYFSETSKLNDVLEKAQKAVYQATVLAGLEGFSDNSTSLELLQAYRFGLKPLASSAEYPSVDHEEKRAICRPCRECLRDLNNQLEKKASRCGQFCSVGANCITPGCTACYYTGGECRWQKSCQIN</sequence>
<name>A0AAX4JVL6_9TREE</name>
<dbReference type="AlphaFoldDB" id="A0AAX4JVL6"/>
<gene>
    <name evidence="2" type="ORF">L201_004331</name>
</gene>
<evidence type="ECO:0000313" key="2">
    <source>
        <dbReference type="EMBL" id="WWC89407.1"/>
    </source>
</evidence>
<dbReference type="Proteomes" id="UP001355207">
    <property type="component" value="Chromosome 5"/>
</dbReference>
<evidence type="ECO:0000256" key="1">
    <source>
        <dbReference type="SAM" id="SignalP"/>
    </source>
</evidence>
<organism evidence="2 3">
    <name type="scientific">Kwoniella dendrophila CBS 6074</name>
    <dbReference type="NCBI Taxonomy" id="1295534"/>
    <lineage>
        <taxon>Eukaryota</taxon>
        <taxon>Fungi</taxon>
        <taxon>Dikarya</taxon>
        <taxon>Basidiomycota</taxon>
        <taxon>Agaricomycotina</taxon>
        <taxon>Tremellomycetes</taxon>
        <taxon>Tremellales</taxon>
        <taxon>Cryptococcaceae</taxon>
        <taxon>Kwoniella</taxon>
    </lineage>
</organism>
<accession>A0AAX4JVL6</accession>
<dbReference type="EMBL" id="CP144102">
    <property type="protein sequence ID" value="WWC89407.1"/>
    <property type="molecule type" value="Genomic_DNA"/>
</dbReference>
<feature type="chain" id="PRO_5043735684" evidence="1">
    <location>
        <begin position="23"/>
        <end position="201"/>
    </location>
</feature>
<protein>
    <submittedName>
        <fullName evidence="2">Uncharacterized protein</fullName>
    </submittedName>
</protein>